<dbReference type="InterPro" id="IPR036527">
    <property type="entry name" value="SCP2_sterol-bd_dom_sf"/>
</dbReference>
<comment type="pathway">
    <text evidence="1">Cofactor biosynthesis; ubiquinone biosynthesis.</text>
</comment>
<keyword evidence="3" id="KW-0830">Ubiquinone</keyword>
<dbReference type="RefSeq" id="WP_070990063.1">
    <property type="nucleotide sequence ID" value="NZ_CBCSHD010000003.1"/>
</dbReference>
<dbReference type="OrthoDB" id="5801225at2"/>
<proteinExistence type="inferred from homology"/>
<feature type="domain" description="SCP2" evidence="2">
    <location>
        <begin position="14"/>
        <end position="111"/>
    </location>
</feature>
<dbReference type="UniPathway" id="UPA00232"/>
<dbReference type="PANTHER" id="PTHR38693">
    <property type="entry name" value="UBIQUINONE BIOSYNTHESIS PROTEIN UBIJ"/>
    <property type="match status" value="1"/>
</dbReference>
<accession>A0A1S1NF96</accession>
<protein>
    <recommendedName>
        <fullName evidence="1">Ubiquinone biosynthesis accessory factor UbiJ</fullName>
    </recommendedName>
</protein>
<dbReference type="HAMAP" id="MF_02215">
    <property type="entry name" value="UbiJ"/>
    <property type="match status" value="1"/>
</dbReference>
<dbReference type="InterPro" id="IPR003033">
    <property type="entry name" value="SCP2_sterol-bd_dom"/>
</dbReference>
<evidence type="ECO:0000313" key="4">
    <source>
        <dbReference type="Proteomes" id="UP000180253"/>
    </source>
</evidence>
<sequence length="200" mass="22835">MINTLLTAAAERILNKILSLEPSLLASLGKIQHQVLAVEIRDWQQTFAITFTGHSFMLFNNYQEHVDCHISASIETLSQLKDPSQLTRLIRQGELDLEGNLHLAQAYSQIFSELDIDWAEHLSTYFGDAAAQLLVQQLRNTKQRTVHLDDVLKTTTIGLFQDELKVTIHPIEMAQFKAHTRELKQHTAVLEQRINQLLAR</sequence>
<evidence type="ECO:0000259" key="2">
    <source>
        <dbReference type="Pfam" id="PF02036"/>
    </source>
</evidence>
<dbReference type="GO" id="GO:0006744">
    <property type="term" value="P:ubiquinone biosynthetic process"/>
    <property type="evidence" value="ECO:0007669"/>
    <property type="project" value="UniProtKB-UniRule"/>
</dbReference>
<comment type="caution">
    <text evidence="3">The sequence shown here is derived from an EMBL/GenBank/DDBJ whole genome shotgun (WGS) entry which is preliminary data.</text>
</comment>
<dbReference type="Proteomes" id="UP000180253">
    <property type="component" value="Unassembled WGS sequence"/>
</dbReference>
<comment type="similarity">
    <text evidence="1">Belongs to the UbiJ family.</text>
</comment>
<dbReference type="AlphaFoldDB" id="A0A1S1NF96"/>
<organism evidence="3 4">
    <name type="scientific">Pseudoalteromonas byunsanensis</name>
    <dbReference type="NCBI Taxonomy" id="327939"/>
    <lineage>
        <taxon>Bacteria</taxon>
        <taxon>Pseudomonadati</taxon>
        <taxon>Pseudomonadota</taxon>
        <taxon>Gammaproteobacteria</taxon>
        <taxon>Alteromonadales</taxon>
        <taxon>Pseudoalteromonadaceae</taxon>
        <taxon>Pseudoalteromonas</taxon>
    </lineage>
</organism>
<keyword evidence="4" id="KW-1185">Reference proteome</keyword>
<evidence type="ECO:0000256" key="1">
    <source>
        <dbReference type="HAMAP-Rule" id="MF_02215"/>
    </source>
</evidence>
<dbReference type="SUPFAM" id="SSF55718">
    <property type="entry name" value="SCP-like"/>
    <property type="match status" value="1"/>
</dbReference>
<comment type="function">
    <text evidence="1">Required for ubiquinone (coenzyme Q) biosynthesis. Binds hydrophobic ubiquinone biosynthetic intermediates via its SCP2 domain and is essential for the stability of the Ubi complex. May constitute a docking platform where Ubi enzymes assemble and access their SCP2-bound polyprenyl substrates.</text>
</comment>
<name>A0A1S1NF96_9GAMM</name>
<dbReference type="Pfam" id="PF02036">
    <property type="entry name" value="SCP2"/>
    <property type="match status" value="1"/>
</dbReference>
<comment type="subcellular location">
    <subcellularLocation>
        <location evidence="1">Cytoplasm</location>
    </subcellularLocation>
</comment>
<dbReference type="InterPro" id="IPR038989">
    <property type="entry name" value="UbiJ"/>
</dbReference>
<evidence type="ECO:0000313" key="3">
    <source>
        <dbReference type="EMBL" id="OHU97519.1"/>
    </source>
</evidence>
<dbReference type="EMBL" id="MNAN01000011">
    <property type="protein sequence ID" value="OHU97519.1"/>
    <property type="molecule type" value="Genomic_DNA"/>
</dbReference>
<keyword evidence="1" id="KW-0831">Ubiquinone biosynthesis</keyword>
<gene>
    <name evidence="1" type="primary">ubiJ</name>
    <name evidence="3" type="ORF">BIW53_01785</name>
</gene>
<dbReference type="STRING" id="327939.BIW53_01785"/>
<dbReference type="PANTHER" id="PTHR38693:SF1">
    <property type="entry name" value="UBIQUINONE BIOSYNTHESIS ACCESSORY FACTOR UBIJ"/>
    <property type="match status" value="1"/>
</dbReference>
<reference evidence="3 4" key="1">
    <citation type="submission" date="2016-10" db="EMBL/GenBank/DDBJ databases">
        <title>Pseudoalteromonas amylolytica sp. nov., isolated from the surface seawater.</title>
        <authorList>
            <person name="Wu Y.-H."/>
            <person name="Cheng H."/>
            <person name="Jin X.-B."/>
            <person name="Wang C.-S."/>
            <person name="Xu X.-W."/>
        </authorList>
    </citation>
    <scope>NUCLEOTIDE SEQUENCE [LARGE SCALE GENOMIC DNA]</scope>
    <source>
        <strain evidence="3 4">JCM 12483</strain>
    </source>
</reference>
<keyword evidence="1" id="KW-0963">Cytoplasm</keyword>
<dbReference type="GO" id="GO:0005737">
    <property type="term" value="C:cytoplasm"/>
    <property type="evidence" value="ECO:0007669"/>
    <property type="project" value="UniProtKB-SubCell"/>
</dbReference>